<evidence type="ECO:0000313" key="2">
    <source>
        <dbReference type="Proteomes" id="UP001281761"/>
    </source>
</evidence>
<proteinExistence type="predicted"/>
<sequence length="107" mass="11838">MAVVALRVTRHGKRVEVALSTRRSPSRFPLHPHAACSATRSDAQTATGEVSVEMVVVKRGSYVKLDNHTSTEIRLVLPEPVNFGRCVSSFKDKSTQLEFGGDRKKCR</sequence>
<protein>
    <submittedName>
        <fullName evidence="1">Uncharacterized protein</fullName>
    </submittedName>
</protein>
<organism evidence="1 2">
    <name type="scientific">Blattamonas nauphoetae</name>
    <dbReference type="NCBI Taxonomy" id="2049346"/>
    <lineage>
        <taxon>Eukaryota</taxon>
        <taxon>Metamonada</taxon>
        <taxon>Preaxostyla</taxon>
        <taxon>Oxymonadida</taxon>
        <taxon>Blattamonas</taxon>
    </lineage>
</organism>
<evidence type="ECO:0000313" key="1">
    <source>
        <dbReference type="EMBL" id="KAK2945972.1"/>
    </source>
</evidence>
<keyword evidence="2" id="KW-1185">Reference proteome</keyword>
<comment type="caution">
    <text evidence="1">The sequence shown here is derived from an EMBL/GenBank/DDBJ whole genome shotgun (WGS) entry which is preliminary data.</text>
</comment>
<gene>
    <name evidence="1" type="ORF">BLNAU_19116</name>
</gene>
<name>A0ABQ9X4W6_9EUKA</name>
<dbReference type="EMBL" id="JARBJD010000242">
    <property type="protein sequence ID" value="KAK2945972.1"/>
    <property type="molecule type" value="Genomic_DNA"/>
</dbReference>
<dbReference type="Proteomes" id="UP001281761">
    <property type="component" value="Unassembled WGS sequence"/>
</dbReference>
<reference evidence="1 2" key="1">
    <citation type="journal article" date="2022" name="bioRxiv">
        <title>Genomics of Preaxostyla Flagellates Illuminates Evolutionary Transitions and the Path Towards Mitochondrial Loss.</title>
        <authorList>
            <person name="Novak L.V.F."/>
            <person name="Treitli S.C."/>
            <person name="Pyrih J."/>
            <person name="Halakuc P."/>
            <person name="Pipaliya S.V."/>
            <person name="Vacek V."/>
            <person name="Brzon O."/>
            <person name="Soukal P."/>
            <person name="Eme L."/>
            <person name="Dacks J.B."/>
            <person name="Karnkowska A."/>
            <person name="Elias M."/>
            <person name="Hampl V."/>
        </authorList>
    </citation>
    <scope>NUCLEOTIDE SEQUENCE [LARGE SCALE GENOMIC DNA]</scope>
    <source>
        <strain evidence="1">NAU3</strain>
        <tissue evidence="1">Gut</tissue>
    </source>
</reference>
<accession>A0ABQ9X4W6</accession>